<comment type="caution">
    <text evidence="1">The sequence shown here is derived from an EMBL/GenBank/DDBJ whole genome shotgun (WGS) entry which is preliminary data.</text>
</comment>
<dbReference type="AlphaFoldDB" id="A0A8X8Z4B3"/>
<organism evidence="1">
    <name type="scientific">Salvia splendens</name>
    <name type="common">Scarlet sage</name>
    <dbReference type="NCBI Taxonomy" id="180675"/>
    <lineage>
        <taxon>Eukaryota</taxon>
        <taxon>Viridiplantae</taxon>
        <taxon>Streptophyta</taxon>
        <taxon>Embryophyta</taxon>
        <taxon>Tracheophyta</taxon>
        <taxon>Spermatophyta</taxon>
        <taxon>Magnoliopsida</taxon>
        <taxon>eudicotyledons</taxon>
        <taxon>Gunneridae</taxon>
        <taxon>Pentapetalae</taxon>
        <taxon>asterids</taxon>
        <taxon>lamiids</taxon>
        <taxon>Lamiales</taxon>
        <taxon>Lamiaceae</taxon>
        <taxon>Nepetoideae</taxon>
        <taxon>Mentheae</taxon>
        <taxon>Salviinae</taxon>
        <taxon>Salvia</taxon>
        <taxon>Salvia subgen. Calosphace</taxon>
        <taxon>core Calosphace</taxon>
    </lineage>
</organism>
<evidence type="ECO:0000313" key="1">
    <source>
        <dbReference type="EMBL" id="KAG6390662.1"/>
    </source>
</evidence>
<sequence>MGLLLGRNSVVLVSRGCHGSHSGGSVRCLGRLYCARNADREIAIEGEGRELEILRKIGAGNEVIEIENIGVTKEAALLGILTSELLVKCCCFIPSFKVWMMVPELMLITSSLSIRLNPLLWFMMMSSLLNHHHHLQEEWSHGSETESNDAQFLSQE</sequence>
<dbReference type="EMBL" id="PNBA02000019">
    <property type="protein sequence ID" value="KAG6390662.1"/>
    <property type="molecule type" value="Genomic_DNA"/>
</dbReference>
<reference evidence="1" key="2">
    <citation type="submission" date="2020-08" db="EMBL/GenBank/DDBJ databases">
        <title>Plant Genome Project.</title>
        <authorList>
            <person name="Zhang R.-G."/>
        </authorList>
    </citation>
    <scope>NUCLEOTIDE SEQUENCE</scope>
    <source>
        <strain evidence="1">Huo1</strain>
        <tissue evidence="1">Leaf</tissue>
    </source>
</reference>
<proteinExistence type="predicted"/>
<keyword evidence="2" id="KW-1185">Reference proteome</keyword>
<reference evidence="1" key="1">
    <citation type="submission" date="2018-01" db="EMBL/GenBank/DDBJ databases">
        <authorList>
            <person name="Mao J.F."/>
        </authorList>
    </citation>
    <scope>NUCLEOTIDE SEQUENCE</scope>
    <source>
        <strain evidence="1">Huo1</strain>
        <tissue evidence="1">Leaf</tissue>
    </source>
</reference>
<name>A0A8X8Z4B3_SALSN</name>
<gene>
    <name evidence="1" type="ORF">SASPL_148400</name>
</gene>
<accession>A0A8X8Z4B3</accession>
<dbReference type="Proteomes" id="UP000298416">
    <property type="component" value="Unassembled WGS sequence"/>
</dbReference>
<evidence type="ECO:0000313" key="2">
    <source>
        <dbReference type="Proteomes" id="UP000298416"/>
    </source>
</evidence>
<protein>
    <submittedName>
        <fullName evidence="1">Uncharacterized protein</fullName>
    </submittedName>
</protein>